<dbReference type="EC" id="2.4.2.19" evidence="5"/>
<evidence type="ECO:0000256" key="2">
    <source>
        <dbReference type="ARBA" id="ARBA00004893"/>
    </source>
</evidence>
<feature type="domain" description="Quinolinate phosphoribosyl transferase C-terminal" evidence="13">
    <location>
        <begin position="109"/>
        <end position="273"/>
    </location>
</feature>
<keyword evidence="7 12" id="KW-0328">Glycosyltransferase</keyword>
<dbReference type="GO" id="GO:0005737">
    <property type="term" value="C:cytoplasm"/>
    <property type="evidence" value="ECO:0007669"/>
    <property type="project" value="TreeGrafter"/>
</dbReference>
<comment type="function">
    <text evidence="1">Involved in the catabolism of quinolinic acid (QA).</text>
</comment>
<dbReference type="FunFam" id="3.20.20.70:FF:000030">
    <property type="entry name" value="Nicotinate-nucleotide pyrophosphorylase, carboxylating"/>
    <property type="match status" value="1"/>
</dbReference>
<evidence type="ECO:0000313" key="16">
    <source>
        <dbReference type="Proteomes" id="UP000724672"/>
    </source>
</evidence>
<comment type="similarity">
    <text evidence="3 12">Belongs to the NadC/ModD family.</text>
</comment>
<comment type="subunit">
    <text evidence="4">Hexamer formed by 3 homodimers.</text>
</comment>
<dbReference type="AlphaFoldDB" id="A0A942Z6I6"/>
<accession>A0A942Z6I6</accession>
<evidence type="ECO:0000256" key="6">
    <source>
        <dbReference type="ARBA" id="ARBA00022642"/>
    </source>
</evidence>
<evidence type="ECO:0000256" key="10">
    <source>
        <dbReference type="ARBA" id="ARBA00047445"/>
    </source>
</evidence>
<dbReference type="InterPro" id="IPR004393">
    <property type="entry name" value="NadC"/>
</dbReference>
<dbReference type="CDD" id="cd01572">
    <property type="entry name" value="QPRTase"/>
    <property type="match status" value="1"/>
</dbReference>
<dbReference type="NCBIfam" id="TIGR00078">
    <property type="entry name" value="nadC"/>
    <property type="match status" value="1"/>
</dbReference>
<dbReference type="Gene3D" id="3.20.20.70">
    <property type="entry name" value="Aldolase class I"/>
    <property type="match status" value="1"/>
</dbReference>
<evidence type="ECO:0000256" key="11">
    <source>
        <dbReference type="ARBA" id="ARBA00069173"/>
    </source>
</evidence>
<dbReference type="RefSeq" id="WP_203365547.1">
    <property type="nucleotide sequence ID" value="NZ_WSFT01000019.1"/>
</dbReference>
<dbReference type="GO" id="GO:0034213">
    <property type="term" value="P:quinolinate catabolic process"/>
    <property type="evidence" value="ECO:0007669"/>
    <property type="project" value="TreeGrafter"/>
</dbReference>
<gene>
    <name evidence="15" type="primary">nadC</name>
    <name evidence="15" type="ORF">GOQ27_04055</name>
</gene>
<dbReference type="InterPro" id="IPR027277">
    <property type="entry name" value="NadC/ModD"/>
</dbReference>
<keyword evidence="6" id="KW-0662">Pyridine nucleotide biosynthesis</keyword>
<comment type="pathway">
    <text evidence="2">Cofactor biosynthesis; NAD(+) biosynthesis; nicotinate D-ribonucleotide from quinolinate: step 1/1.</text>
</comment>
<sequence length="277" mass="30396">MLSYKIKEIIKEALLEDMNNGDITTDNLVDENSRTKAEIKVKEDGVIAGVDIAKEVFKYLDKNISFEKKRADGDKVTKDTVIATLEGSTRAILSAERTALNILQRLSGIATKTSIFVEKVNGYNCRVVDTRKTTPGLRMLEKYAVRVGGGHNHRFNLSDSVMIKDNHIKAAGGIEEAVNIIKAKIPHTIKVEVEVEDLNQLNEALKSGADIIMLDNMECEDMKKAVSINKGRAILEASGNIELDTIERVAQTGVDIISSGGLTHSVKALDISLNIVY</sequence>
<dbReference type="PANTHER" id="PTHR32179:SF3">
    <property type="entry name" value="NICOTINATE-NUCLEOTIDE PYROPHOSPHORYLASE [CARBOXYLATING]"/>
    <property type="match status" value="1"/>
</dbReference>
<protein>
    <recommendedName>
        <fullName evidence="11">Probable nicotinate-nucleotide pyrophosphorylase [carboxylating]</fullName>
        <ecNumber evidence="5">2.4.2.19</ecNumber>
    </recommendedName>
    <alternativeName>
        <fullName evidence="9">Quinolinate phosphoribosyltransferase [decarboxylating]</fullName>
    </alternativeName>
</protein>
<dbReference type="InterPro" id="IPR037128">
    <property type="entry name" value="Quinolinate_PRibosylTase_N_sf"/>
</dbReference>
<dbReference type="GO" id="GO:0004514">
    <property type="term" value="F:nicotinate-nucleotide diphosphorylase (carboxylating) activity"/>
    <property type="evidence" value="ECO:0007669"/>
    <property type="project" value="UniProtKB-EC"/>
</dbReference>
<proteinExistence type="inferred from homology"/>
<evidence type="ECO:0000259" key="14">
    <source>
        <dbReference type="Pfam" id="PF02749"/>
    </source>
</evidence>
<evidence type="ECO:0000256" key="7">
    <source>
        <dbReference type="ARBA" id="ARBA00022676"/>
    </source>
</evidence>
<organism evidence="15 16">
    <name type="scientific">Anaeromonas frigoriresistens</name>
    <dbReference type="NCBI Taxonomy" id="2683708"/>
    <lineage>
        <taxon>Bacteria</taxon>
        <taxon>Bacillati</taxon>
        <taxon>Bacillota</taxon>
        <taxon>Tissierellia</taxon>
        <taxon>Tissierellales</taxon>
        <taxon>Thermohalobacteraceae</taxon>
        <taxon>Anaeromonas</taxon>
    </lineage>
</organism>
<dbReference type="PIRSF" id="PIRSF006250">
    <property type="entry name" value="NadC_ModD"/>
    <property type="match status" value="1"/>
</dbReference>
<dbReference type="PANTHER" id="PTHR32179">
    <property type="entry name" value="NICOTINATE-NUCLEOTIDE PYROPHOSPHORYLASE [CARBOXYLATING]"/>
    <property type="match status" value="1"/>
</dbReference>
<evidence type="ECO:0000259" key="13">
    <source>
        <dbReference type="Pfam" id="PF01729"/>
    </source>
</evidence>
<dbReference type="EMBL" id="WSFT01000019">
    <property type="protein sequence ID" value="MBS4537622.1"/>
    <property type="molecule type" value="Genomic_DNA"/>
</dbReference>
<evidence type="ECO:0000256" key="5">
    <source>
        <dbReference type="ARBA" id="ARBA00011944"/>
    </source>
</evidence>
<dbReference type="InterPro" id="IPR013785">
    <property type="entry name" value="Aldolase_TIM"/>
</dbReference>
<evidence type="ECO:0000256" key="4">
    <source>
        <dbReference type="ARBA" id="ARBA00011218"/>
    </source>
</evidence>
<comment type="catalytic activity">
    <reaction evidence="10">
        <text>nicotinate beta-D-ribonucleotide + CO2 + diphosphate = quinolinate + 5-phospho-alpha-D-ribose 1-diphosphate + 2 H(+)</text>
        <dbReference type="Rhea" id="RHEA:12733"/>
        <dbReference type="ChEBI" id="CHEBI:15378"/>
        <dbReference type="ChEBI" id="CHEBI:16526"/>
        <dbReference type="ChEBI" id="CHEBI:29959"/>
        <dbReference type="ChEBI" id="CHEBI:33019"/>
        <dbReference type="ChEBI" id="CHEBI:57502"/>
        <dbReference type="ChEBI" id="CHEBI:58017"/>
        <dbReference type="EC" id="2.4.2.19"/>
    </reaction>
</comment>
<name>A0A942Z6I6_9FIRM</name>
<dbReference type="Pfam" id="PF01729">
    <property type="entry name" value="QRPTase_C"/>
    <property type="match status" value="1"/>
</dbReference>
<dbReference type="Gene3D" id="3.90.1170.20">
    <property type="entry name" value="Quinolinate phosphoribosyl transferase, N-terminal domain"/>
    <property type="match status" value="1"/>
</dbReference>
<keyword evidence="16" id="KW-1185">Reference proteome</keyword>
<dbReference type="InterPro" id="IPR002638">
    <property type="entry name" value="Quinolinate_PRibosylTrfase_C"/>
</dbReference>
<evidence type="ECO:0000256" key="12">
    <source>
        <dbReference type="PIRNR" id="PIRNR006250"/>
    </source>
</evidence>
<evidence type="ECO:0000256" key="1">
    <source>
        <dbReference type="ARBA" id="ARBA00003237"/>
    </source>
</evidence>
<dbReference type="FunFam" id="3.90.1170.20:FF:000001">
    <property type="entry name" value="Nicotinate-nucleotide diphosphorylase (Carboxylating)"/>
    <property type="match status" value="1"/>
</dbReference>
<dbReference type="SUPFAM" id="SSF54675">
    <property type="entry name" value="Nicotinate/Quinolinate PRTase N-terminal domain-like"/>
    <property type="match status" value="1"/>
</dbReference>
<keyword evidence="8 12" id="KW-0808">Transferase</keyword>
<dbReference type="SUPFAM" id="SSF51690">
    <property type="entry name" value="Nicotinate/Quinolinate PRTase C-terminal domain-like"/>
    <property type="match status" value="1"/>
</dbReference>
<comment type="caution">
    <text evidence="15">The sequence shown here is derived from an EMBL/GenBank/DDBJ whole genome shotgun (WGS) entry which is preliminary data.</text>
</comment>
<dbReference type="Proteomes" id="UP000724672">
    <property type="component" value="Unassembled WGS sequence"/>
</dbReference>
<dbReference type="InterPro" id="IPR022412">
    <property type="entry name" value="Quinolinate_PRibosylTrfase_N"/>
</dbReference>
<evidence type="ECO:0000313" key="15">
    <source>
        <dbReference type="EMBL" id="MBS4537622.1"/>
    </source>
</evidence>
<evidence type="ECO:0000256" key="9">
    <source>
        <dbReference type="ARBA" id="ARBA00033102"/>
    </source>
</evidence>
<evidence type="ECO:0000256" key="8">
    <source>
        <dbReference type="ARBA" id="ARBA00022679"/>
    </source>
</evidence>
<dbReference type="GO" id="GO:0009435">
    <property type="term" value="P:NAD+ biosynthetic process"/>
    <property type="evidence" value="ECO:0007669"/>
    <property type="project" value="InterPro"/>
</dbReference>
<feature type="domain" description="Quinolinate phosphoribosyl transferase N-terminal" evidence="14">
    <location>
        <begin position="22"/>
        <end position="107"/>
    </location>
</feature>
<reference evidence="15" key="1">
    <citation type="submission" date="2019-12" db="EMBL/GenBank/DDBJ databases">
        <title>Clostridiaceae gen. nov. sp. nov., isolated from sediment in Xinjiang, China.</title>
        <authorList>
            <person name="Zhang R."/>
        </authorList>
    </citation>
    <scope>NUCLEOTIDE SEQUENCE</scope>
    <source>
        <strain evidence="15">D2Q-11</strain>
    </source>
</reference>
<evidence type="ECO:0000256" key="3">
    <source>
        <dbReference type="ARBA" id="ARBA00009400"/>
    </source>
</evidence>
<dbReference type="InterPro" id="IPR036068">
    <property type="entry name" value="Nicotinate_pribotase-like_C"/>
</dbReference>
<dbReference type="Pfam" id="PF02749">
    <property type="entry name" value="QRPTase_N"/>
    <property type="match status" value="1"/>
</dbReference>